<sequence length="177" mass="20160">MKNKIYTITCILISTLIASCSSDDDMDYQTDFNNSKNAWEQFKATSNNSYSYVTSGGSVFTEYGWETTITVFNGVIITREFKFTPGAEDYIPVDELEWTENENEINSSEHEYTSATVARTLDEIYYISENDWLLKRKDATSYFETENNGLISMSGYVKKACQDDCFVGITIKSIEAL</sequence>
<proteinExistence type="predicted"/>
<accession>A0ABV5EY73</accession>
<organism evidence="1 2">
    <name type="scientific">Formosa undariae</name>
    <dbReference type="NCBI Taxonomy" id="1325436"/>
    <lineage>
        <taxon>Bacteria</taxon>
        <taxon>Pseudomonadati</taxon>
        <taxon>Bacteroidota</taxon>
        <taxon>Flavobacteriia</taxon>
        <taxon>Flavobacteriales</taxon>
        <taxon>Flavobacteriaceae</taxon>
        <taxon>Formosa</taxon>
    </lineage>
</organism>
<evidence type="ECO:0000313" key="2">
    <source>
        <dbReference type="Proteomes" id="UP001589605"/>
    </source>
</evidence>
<gene>
    <name evidence="1" type="ORF">ACFFVB_03480</name>
</gene>
<evidence type="ECO:0000313" key="1">
    <source>
        <dbReference type="EMBL" id="MFB9052131.1"/>
    </source>
</evidence>
<dbReference type="PROSITE" id="PS51257">
    <property type="entry name" value="PROKAR_LIPOPROTEIN"/>
    <property type="match status" value="1"/>
</dbReference>
<keyword evidence="2" id="KW-1185">Reference proteome</keyword>
<protein>
    <recommendedName>
        <fullName evidence="3">Lipocalin-like domain-containing protein</fullName>
    </recommendedName>
</protein>
<dbReference type="Proteomes" id="UP001589605">
    <property type="component" value="Unassembled WGS sequence"/>
</dbReference>
<comment type="caution">
    <text evidence="1">The sequence shown here is derived from an EMBL/GenBank/DDBJ whole genome shotgun (WGS) entry which is preliminary data.</text>
</comment>
<dbReference type="RefSeq" id="WP_382381210.1">
    <property type="nucleotide sequence ID" value="NZ_JBHMEZ010000003.1"/>
</dbReference>
<name>A0ABV5EY73_9FLAO</name>
<reference evidence="1 2" key="1">
    <citation type="submission" date="2024-09" db="EMBL/GenBank/DDBJ databases">
        <authorList>
            <person name="Sun Q."/>
            <person name="Mori K."/>
        </authorList>
    </citation>
    <scope>NUCLEOTIDE SEQUENCE [LARGE SCALE GENOMIC DNA]</scope>
    <source>
        <strain evidence="1 2">CECT 8286</strain>
    </source>
</reference>
<evidence type="ECO:0008006" key="3">
    <source>
        <dbReference type="Google" id="ProtNLM"/>
    </source>
</evidence>
<dbReference type="EMBL" id="JBHMEZ010000003">
    <property type="protein sequence ID" value="MFB9052131.1"/>
    <property type="molecule type" value="Genomic_DNA"/>
</dbReference>